<name>A0ABP9EPN3_9ACTN</name>
<keyword evidence="3" id="KW-1185">Reference proteome</keyword>
<keyword evidence="1" id="KW-0472">Membrane</keyword>
<gene>
    <name evidence="2" type="ORF">GCM10023235_71200</name>
</gene>
<feature type="transmembrane region" description="Helical" evidence="1">
    <location>
        <begin position="37"/>
        <end position="63"/>
    </location>
</feature>
<keyword evidence="1" id="KW-0812">Transmembrane</keyword>
<evidence type="ECO:0000256" key="1">
    <source>
        <dbReference type="SAM" id="Phobius"/>
    </source>
</evidence>
<feature type="transmembrane region" description="Helical" evidence="1">
    <location>
        <begin position="70"/>
        <end position="87"/>
    </location>
</feature>
<dbReference type="EMBL" id="BAABIS010000001">
    <property type="protein sequence ID" value="GAA4880698.1"/>
    <property type="molecule type" value="Genomic_DNA"/>
</dbReference>
<reference evidence="3" key="1">
    <citation type="journal article" date="2019" name="Int. J. Syst. Evol. Microbiol.">
        <title>The Global Catalogue of Microorganisms (GCM) 10K type strain sequencing project: providing services to taxonomists for standard genome sequencing and annotation.</title>
        <authorList>
            <consortium name="The Broad Institute Genomics Platform"/>
            <consortium name="The Broad Institute Genome Sequencing Center for Infectious Disease"/>
            <person name="Wu L."/>
            <person name="Ma J."/>
        </authorList>
    </citation>
    <scope>NUCLEOTIDE SEQUENCE [LARGE SCALE GENOMIC DNA]</scope>
    <source>
        <strain evidence="3">JCM 13006</strain>
    </source>
</reference>
<comment type="caution">
    <text evidence="2">The sequence shown here is derived from an EMBL/GenBank/DDBJ whole genome shotgun (WGS) entry which is preliminary data.</text>
</comment>
<keyword evidence="1" id="KW-1133">Transmembrane helix</keyword>
<evidence type="ECO:0000313" key="3">
    <source>
        <dbReference type="Proteomes" id="UP001501752"/>
    </source>
</evidence>
<evidence type="ECO:0000313" key="2">
    <source>
        <dbReference type="EMBL" id="GAA4880698.1"/>
    </source>
</evidence>
<dbReference type="Proteomes" id="UP001501752">
    <property type="component" value="Unassembled WGS sequence"/>
</dbReference>
<dbReference type="RefSeq" id="WP_345701036.1">
    <property type="nucleotide sequence ID" value="NZ_BAABIS010000001.1"/>
</dbReference>
<feature type="transmembrane region" description="Helical" evidence="1">
    <location>
        <begin position="107"/>
        <end position="124"/>
    </location>
</feature>
<proteinExistence type="predicted"/>
<protein>
    <submittedName>
        <fullName evidence="2">Uncharacterized protein</fullName>
    </submittedName>
</protein>
<feature type="transmembrane region" description="Helical" evidence="1">
    <location>
        <begin position="7"/>
        <end position="25"/>
    </location>
</feature>
<accession>A0ABP9EPN3</accession>
<sequence>MTARLRAAALVAGLAMTGYGLFGLLDDPYITAPVDILVWAVGGLVLHDGLWVPLLCLVGAYAARGPVLRGWLVVAAAVTAVGLPAVLRADDDHGNPSVLPLPYLRNWLLVLAATAVLALLLGLVRRRRNPPVSRPERREDPS</sequence>
<organism evidence="2 3">
    <name type="scientific">Kitasatospora terrestris</name>
    <dbReference type="NCBI Taxonomy" id="258051"/>
    <lineage>
        <taxon>Bacteria</taxon>
        <taxon>Bacillati</taxon>
        <taxon>Actinomycetota</taxon>
        <taxon>Actinomycetes</taxon>
        <taxon>Kitasatosporales</taxon>
        <taxon>Streptomycetaceae</taxon>
        <taxon>Kitasatospora</taxon>
    </lineage>
</organism>